<dbReference type="SUPFAM" id="SSF55103">
    <property type="entry name" value="FAD-linked oxidases, C-terminal domain"/>
    <property type="match status" value="1"/>
</dbReference>
<dbReference type="InterPro" id="IPR016169">
    <property type="entry name" value="FAD-bd_PCMH_sub2"/>
</dbReference>
<dbReference type="Pfam" id="PF01565">
    <property type="entry name" value="FAD_binding_4"/>
    <property type="match status" value="1"/>
</dbReference>
<proteinExistence type="predicted"/>
<dbReference type="RefSeq" id="WP_074709404.1">
    <property type="nucleotide sequence ID" value="NZ_FOHI01000015.1"/>
</dbReference>
<dbReference type="NCBIfam" id="NF008439">
    <property type="entry name" value="PRK11282.1"/>
    <property type="match status" value="1"/>
</dbReference>
<evidence type="ECO:0000259" key="3">
    <source>
        <dbReference type="PROSITE" id="PS51387"/>
    </source>
</evidence>
<dbReference type="InterPro" id="IPR016164">
    <property type="entry name" value="FAD-linked_Oxase-like_C"/>
</dbReference>
<dbReference type="InterPro" id="IPR016166">
    <property type="entry name" value="FAD-bd_PCMH"/>
</dbReference>
<dbReference type="InterPro" id="IPR006094">
    <property type="entry name" value="Oxid_FAD_bind_N"/>
</dbReference>
<feature type="domain" description="FAD-binding PCMH-type" evidence="3">
    <location>
        <begin position="1"/>
        <end position="176"/>
    </location>
</feature>
<keyword evidence="1" id="KW-0285">Flavoprotein</keyword>
<dbReference type="EMBL" id="FOHI01000015">
    <property type="protein sequence ID" value="SET72452.1"/>
    <property type="molecule type" value="Genomic_DNA"/>
</dbReference>
<dbReference type="Proteomes" id="UP000183339">
    <property type="component" value="Unassembled WGS sequence"/>
</dbReference>
<dbReference type="OrthoDB" id="9811557at2"/>
<evidence type="ECO:0000313" key="4">
    <source>
        <dbReference type="EMBL" id="SET72452.1"/>
    </source>
</evidence>
<dbReference type="PANTHER" id="PTHR11748">
    <property type="entry name" value="D-LACTATE DEHYDROGENASE"/>
    <property type="match status" value="1"/>
</dbReference>
<dbReference type="AlphaFoldDB" id="A0A1I0GMK2"/>
<dbReference type="Gene3D" id="3.30.465.10">
    <property type="match status" value="1"/>
</dbReference>
<name>A0A1I0GMK2_9PROT</name>
<organism evidence="4 5">
    <name type="scientific">Nitrosospira multiformis</name>
    <dbReference type="NCBI Taxonomy" id="1231"/>
    <lineage>
        <taxon>Bacteria</taxon>
        <taxon>Pseudomonadati</taxon>
        <taxon>Pseudomonadota</taxon>
        <taxon>Betaproteobacteria</taxon>
        <taxon>Nitrosomonadales</taxon>
        <taxon>Nitrosomonadaceae</taxon>
        <taxon>Nitrosospira</taxon>
    </lineage>
</organism>
<dbReference type="InterPro" id="IPR036318">
    <property type="entry name" value="FAD-bd_PCMH-like_sf"/>
</dbReference>
<evidence type="ECO:0000313" key="5">
    <source>
        <dbReference type="Proteomes" id="UP000183339"/>
    </source>
</evidence>
<evidence type="ECO:0000256" key="2">
    <source>
        <dbReference type="ARBA" id="ARBA00022827"/>
    </source>
</evidence>
<gene>
    <name evidence="4" type="ORF">SAMN05216412_1155</name>
</gene>
<dbReference type="GO" id="GO:0071949">
    <property type="term" value="F:FAD binding"/>
    <property type="evidence" value="ECO:0007669"/>
    <property type="project" value="InterPro"/>
</dbReference>
<dbReference type="PROSITE" id="PS51387">
    <property type="entry name" value="FAD_PCMH"/>
    <property type="match status" value="1"/>
</dbReference>
<dbReference type="GO" id="GO:0003824">
    <property type="term" value="F:catalytic activity"/>
    <property type="evidence" value="ECO:0007669"/>
    <property type="project" value="InterPro"/>
</dbReference>
<evidence type="ECO:0000256" key="1">
    <source>
        <dbReference type="ARBA" id="ARBA00022630"/>
    </source>
</evidence>
<dbReference type="SUPFAM" id="SSF56176">
    <property type="entry name" value="FAD-binding/transporter-associated domain-like"/>
    <property type="match status" value="1"/>
</dbReference>
<keyword evidence="2" id="KW-0274">FAD</keyword>
<protein>
    <submittedName>
        <fullName evidence="4">Glycolate oxidase FAD binding subunit</fullName>
    </submittedName>
</protein>
<sequence>MQEIVDQLAATIRAAAASNAPLCIRSGGTKDFYGQQDKGRDGGSGSILDPTAYAGIVDYEPTELVVTARAGTPLMQLETELNSRGQMLAFEPPHFGTGATLGGCIAAGLSGPRRASAGAVRDFVLGVRMLDGRGDDLSFGGQVMKNVAGYDIPRLMAGSLGTLGLLLEVSLKVLPLPAEERTLRLSMNEAEAIETMNRWAGKPLPVSATCFCDGELTVRLSGATSAVRAARAVLGGEEIAENSSFWKSIREQANPFFQSGKQLWRLSIKSTTVPLSLPGKQLIEWSGAVRWLSVDAEMDNEAVQALVRKAARDAGGHASVFRSQTPAPAVFHPLPRAMMNIHRRLKEKFDPMRIFNPGRLYSEL</sequence>
<reference evidence="4 5" key="1">
    <citation type="submission" date="2016-10" db="EMBL/GenBank/DDBJ databases">
        <authorList>
            <person name="de Groot N.N."/>
        </authorList>
    </citation>
    <scope>NUCLEOTIDE SEQUENCE [LARGE SCALE GENOMIC DNA]</scope>
    <source>
        <strain evidence="4 5">Nl7</strain>
    </source>
</reference>
<dbReference type="PANTHER" id="PTHR11748:SF103">
    <property type="entry name" value="GLYCOLATE OXIDASE SUBUNIT GLCE"/>
    <property type="match status" value="1"/>
</dbReference>
<accession>A0A1I0GMK2</accession>